<name>A0A9P4YX51_9HYPO</name>
<organism evidence="1 2">
    <name type="scientific">Geosmithia morbida</name>
    <dbReference type="NCBI Taxonomy" id="1094350"/>
    <lineage>
        <taxon>Eukaryota</taxon>
        <taxon>Fungi</taxon>
        <taxon>Dikarya</taxon>
        <taxon>Ascomycota</taxon>
        <taxon>Pezizomycotina</taxon>
        <taxon>Sordariomycetes</taxon>
        <taxon>Hypocreomycetidae</taxon>
        <taxon>Hypocreales</taxon>
        <taxon>Bionectriaceae</taxon>
        <taxon>Geosmithia</taxon>
    </lineage>
</organism>
<gene>
    <name evidence="1" type="ORF">GMORB2_5367</name>
</gene>
<accession>A0A9P4YX51</accession>
<dbReference type="AlphaFoldDB" id="A0A9P4YX51"/>
<comment type="caution">
    <text evidence="1">The sequence shown here is derived from an EMBL/GenBank/DDBJ whole genome shotgun (WGS) entry which is preliminary data.</text>
</comment>
<protein>
    <submittedName>
        <fullName evidence="1">Uncharacterized protein</fullName>
    </submittedName>
</protein>
<proteinExistence type="predicted"/>
<evidence type="ECO:0000313" key="2">
    <source>
        <dbReference type="Proteomes" id="UP000749293"/>
    </source>
</evidence>
<keyword evidence="2" id="KW-1185">Reference proteome</keyword>
<reference evidence="1" key="1">
    <citation type="submission" date="2020-03" db="EMBL/GenBank/DDBJ databases">
        <title>Site-based positive gene gene selection in Geosmithia morbida across the United States reveals a broad range of putative effectors and factors for local host and environmental adapation.</title>
        <authorList>
            <person name="Onufrak A."/>
            <person name="Murdoch R.W."/>
            <person name="Gazis R."/>
            <person name="Huff M."/>
            <person name="Staton M."/>
            <person name="Klingeman W."/>
            <person name="Hadziabdic D."/>
        </authorList>
    </citation>
    <scope>NUCLEOTIDE SEQUENCE</scope>
    <source>
        <strain evidence="1">1262</strain>
    </source>
</reference>
<dbReference type="Proteomes" id="UP000749293">
    <property type="component" value="Unassembled WGS sequence"/>
</dbReference>
<dbReference type="GeneID" id="55971595"/>
<sequence>MAATVIAPRYSNDDFETGSIRSAAPSYDPYLVGERAAEQARQERLSRERGDDILLQEDKRWDWMLAQMRTWDEREKAWSQFRREIQTGQRKRVLRHIGGRFP</sequence>
<dbReference type="EMBL" id="JAANYQ010000004">
    <property type="protein sequence ID" value="KAF4124701.1"/>
    <property type="molecule type" value="Genomic_DNA"/>
</dbReference>
<evidence type="ECO:0000313" key="1">
    <source>
        <dbReference type="EMBL" id="KAF4124701.1"/>
    </source>
</evidence>
<dbReference type="RefSeq" id="XP_035323353.1">
    <property type="nucleotide sequence ID" value="XM_035467341.1"/>
</dbReference>
<dbReference type="OrthoDB" id="4203030at2759"/>